<sequence length="306" mass="33671">APFDDADADATLRSSDNITFAIHMAFLAKASPVFRSKFAMLPQSSDSQPEWELPYPARTLEFILRMCYPFPDPEPASLGGIEGLISALRAAEQYGLVRARSFAGYAFATSADVAEHPAKAFGLACAAELEPEARHAALLSLRKPMSLEALDEDLPFLRGYELHHLWTYRKRCRDLATSLVADLSWVGRALFDWAQEPSCSCPRSPIAIAGGDTHYAQCWWTGYLQEAMRVLQARPWGEGVRISSVNMSRLLGASYELAARCDECRSIAIDALTTFGNALAGELERRISAVSLHVRSEPSKFLPPTG</sequence>
<proteinExistence type="predicted"/>
<evidence type="ECO:0000313" key="1">
    <source>
        <dbReference type="EMBL" id="KAI0042982.1"/>
    </source>
</evidence>
<name>A0ACB8RG42_9AGAM</name>
<accession>A0ACB8RG42</accession>
<protein>
    <submittedName>
        <fullName evidence="1">Uncharacterized protein</fullName>
    </submittedName>
</protein>
<organism evidence="1 2">
    <name type="scientific">Auriscalpium vulgare</name>
    <dbReference type="NCBI Taxonomy" id="40419"/>
    <lineage>
        <taxon>Eukaryota</taxon>
        <taxon>Fungi</taxon>
        <taxon>Dikarya</taxon>
        <taxon>Basidiomycota</taxon>
        <taxon>Agaricomycotina</taxon>
        <taxon>Agaricomycetes</taxon>
        <taxon>Russulales</taxon>
        <taxon>Auriscalpiaceae</taxon>
        <taxon>Auriscalpium</taxon>
    </lineage>
</organism>
<evidence type="ECO:0000313" key="2">
    <source>
        <dbReference type="Proteomes" id="UP000814033"/>
    </source>
</evidence>
<reference evidence="1" key="2">
    <citation type="journal article" date="2022" name="New Phytol.">
        <title>Evolutionary transition to the ectomycorrhizal habit in the genomes of a hyperdiverse lineage of mushroom-forming fungi.</title>
        <authorList>
            <person name="Looney B."/>
            <person name="Miyauchi S."/>
            <person name="Morin E."/>
            <person name="Drula E."/>
            <person name="Courty P.E."/>
            <person name="Kohler A."/>
            <person name="Kuo A."/>
            <person name="LaButti K."/>
            <person name="Pangilinan J."/>
            <person name="Lipzen A."/>
            <person name="Riley R."/>
            <person name="Andreopoulos W."/>
            <person name="He G."/>
            <person name="Johnson J."/>
            <person name="Nolan M."/>
            <person name="Tritt A."/>
            <person name="Barry K.W."/>
            <person name="Grigoriev I.V."/>
            <person name="Nagy L.G."/>
            <person name="Hibbett D."/>
            <person name="Henrissat B."/>
            <person name="Matheny P.B."/>
            <person name="Labbe J."/>
            <person name="Martin F.M."/>
        </authorList>
    </citation>
    <scope>NUCLEOTIDE SEQUENCE</scope>
    <source>
        <strain evidence="1">FP105234-sp</strain>
    </source>
</reference>
<reference evidence="1" key="1">
    <citation type="submission" date="2021-02" db="EMBL/GenBank/DDBJ databases">
        <authorList>
            <consortium name="DOE Joint Genome Institute"/>
            <person name="Ahrendt S."/>
            <person name="Looney B.P."/>
            <person name="Miyauchi S."/>
            <person name="Morin E."/>
            <person name="Drula E."/>
            <person name="Courty P.E."/>
            <person name="Chicoki N."/>
            <person name="Fauchery L."/>
            <person name="Kohler A."/>
            <person name="Kuo A."/>
            <person name="Labutti K."/>
            <person name="Pangilinan J."/>
            <person name="Lipzen A."/>
            <person name="Riley R."/>
            <person name="Andreopoulos W."/>
            <person name="He G."/>
            <person name="Johnson J."/>
            <person name="Barry K.W."/>
            <person name="Grigoriev I.V."/>
            <person name="Nagy L."/>
            <person name="Hibbett D."/>
            <person name="Henrissat B."/>
            <person name="Matheny P.B."/>
            <person name="Labbe J."/>
            <person name="Martin F."/>
        </authorList>
    </citation>
    <scope>NUCLEOTIDE SEQUENCE</scope>
    <source>
        <strain evidence="1">FP105234-sp</strain>
    </source>
</reference>
<gene>
    <name evidence="1" type="ORF">FA95DRAFT_1499284</name>
</gene>
<dbReference type="Proteomes" id="UP000814033">
    <property type="component" value="Unassembled WGS sequence"/>
</dbReference>
<comment type="caution">
    <text evidence="1">The sequence shown here is derived from an EMBL/GenBank/DDBJ whole genome shotgun (WGS) entry which is preliminary data.</text>
</comment>
<keyword evidence="2" id="KW-1185">Reference proteome</keyword>
<dbReference type="EMBL" id="MU276038">
    <property type="protein sequence ID" value="KAI0042982.1"/>
    <property type="molecule type" value="Genomic_DNA"/>
</dbReference>
<feature type="non-terminal residue" evidence="1">
    <location>
        <position position="1"/>
    </location>
</feature>